<dbReference type="EMBL" id="JBEWTB010000002">
    <property type="protein sequence ID" value="MET4756510.1"/>
    <property type="molecule type" value="Genomic_DNA"/>
</dbReference>
<keyword evidence="2" id="KW-1185">Reference proteome</keyword>
<dbReference type="Proteomes" id="UP001549366">
    <property type="component" value="Unassembled WGS sequence"/>
</dbReference>
<proteinExistence type="predicted"/>
<evidence type="ECO:0008006" key="3">
    <source>
        <dbReference type="Google" id="ProtNLM"/>
    </source>
</evidence>
<protein>
    <recommendedName>
        <fullName evidence="3">Phage tail collar domain-containing protein</fullName>
    </recommendedName>
</protein>
<sequence length="558" mass="59285">MAVTDDFYIENQPGAPTRSEMNTIFAALATCNAGSNEPPNPQAGMLWLDTSASPWMLNRRNAQNTGWIEFYDTSNQPDKAAVGLPLVDNFSSTSSLTDGSPSKFSTAKAAKDLEDKKLDKSAVAADSAQLGGIDAGSYALQTGDYSGLRARGTTQADVGLPNVANYTASSSITLNNNKSYALSSAVYTLNQNKLGKTEQAADSQKLGGKLPAAFAQSVHDHGASDLPTGTTSAKGILQILDSVTSTSKGYAASPNSVRTAYNRGDEAYTLATTANNTANAAMPKSGSDLSGSLNYTPDTGVIIKLDGKPVLERHTKNGGISFGADDAVIIGSGESRAQTAANVSHSSEVLHLSSDNEVVVRTNLQGGWGDRKEFYYEKDGGFKPANAAKTRQNLDVPTKGAGRIVGEIVEFGFDEVPAGFFIMNNTRVIGGMLEPAYQELRDKCLGKFIHQDGDDFIVQDMPHFRRGKGSSGRVVGVYEDDAIREITGGWPSYDPIDKTPANGAFRNTYGSYVQSGSGPNQGWEQWVNFMASRVVPTAPENRPKSHTVLVGLYHGVGV</sequence>
<dbReference type="InterPro" id="IPR005068">
    <property type="entry name" value="Phage_lambda_Stf-r2"/>
</dbReference>
<comment type="caution">
    <text evidence="1">The sequence shown here is derived from an EMBL/GenBank/DDBJ whole genome shotgun (WGS) entry which is preliminary data.</text>
</comment>
<dbReference type="Pfam" id="PF03406">
    <property type="entry name" value="Phage_fiber_2"/>
    <property type="match status" value="1"/>
</dbReference>
<evidence type="ECO:0000313" key="1">
    <source>
        <dbReference type="EMBL" id="MET4756510.1"/>
    </source>
</evidence>
<evidence type="ECO:0000313" key="2">
    <source>
        <dbReference type="Proteomes" id="UP001549366"/>
    </source>
</evidence>
<name>A0ABV2SFH5_9GAMM</name>
<organism evidence="1 2">
    <name type="scientific">Endozoicomonas lisbonensis</name>
    <dbReference type="NCBI Taxonomy" id="3120522"/>
    <lineage>
        <taxon>Bacteria</taxon>
        <taxon>Pseudomonadati</taxon>
        <taxon>Pseudomonadota</taxon>
        <taxon>Gammaproteobacteria</taxon>
        <taxon>Oceanospirillales</taxon>
        <taxon>Endozoicomonadaceae</taxon>
        <taxon>Endozoicomonas</taxon>
    </lineage>
</organism>
<gene>
    <name evidence="1" type="ORF">V5J35_001702</name>
</gene>
<reference evidence="1 2" key="1">
    <citation type="submission" date="2024-06" db="EMBL/GenBank/DDBJ databases">
        <title>Genomic Encyclopedia of Type Strains, Phase V (KMG-V): Genome sequencing to study the core and pangenomes of soil and plant-associated prokaryotes.</title>
        <authorList>
            <person name="Whitman W."/>
        </authorList>
    </citation>
    <scope>NUCLEOTIDE SEQUENCE [LARGE SCALE GENOMIC DNA]</scope>
    <source>
        <strain evidence="1 2">NE40</strain>
    </source>
</reference>
<accession>A0ABV2SFH5</accession>
<dbReference type="RefSeq" id="WP_354010846.1">
    <property type="nucleotide sequence ID" value="NZ_JBEWTA010000001.1"/>
</dbReference>